<keyword evidence="1" id="KW-0472">Membrane</keyword>
<feature type="non-terminal residue" evidence="2">
    <location>
        <position position="70"/>
    </location>
</feature>
<keyword evidence="1" id="KW-0812">Transmembrane</keyword>
<dbReference type="Proteomes" id="UP000410492">
    <property type="component" value="Unassembled WGS sequence"/>
</dbReference>
<feature type="transmembrane region" description="Helical" evidence="1">
    <location>
        <begin position="34"/>
        <end position="54"/>
    </location>
</feature>
<protein>
    <submittedName>
        <fullName evidence="2">Uncharacterized protein</fullName>
    </submittedName>
</protein>
<proteinExistence type="predicted"/>
<evidence type="ECO:0000256" key="1">
    <source>
        <dbReference type="SAM" id="Phobius"/>
    </source>
</evidence>
<dbReference type="EMBL" id="CAACVG010008272">
    <property type="protein sequence ID" value="VEN49119.1"/>
    <property type="molecule type" value="Genomic_DNA"/>
</dbReference>
<accession>A0A653CMK3</accession>
<gene>
    <name evidence="2" type="ORF">CALMAC_LOCUS10337</name>
</gene>
<keyword evidence="1" id="KW-1133">Transmembrane helix</keyword>
<evidence type="ECO:0000313" key="3">
    <source>
        <dbReference type="Proteomes" id="UP000410492"/>
    </source>
</evidence>
<evidence type="ECO:0000313" key="2">
    <source>
        <dbReference type="EMBL" id="VEN49119.1"/>
    </source>
</evidence>
<keyword evidence="3" id="KW-1185">Reference proteome</keyword>
<reference evidence="2 3" key="1">
    <citation type="submission" date="2019-01" db="EMBL/GenBank/DDBJ databases">
        <authorList>
            <person name="Sayadi A."/>
        </authorList>
    </citation>
    <scope>NUCLEOTIDE SEQUENCE [LARGE SCALE GENOMIC DNA]</scope>
</reference>
<dbReference type="AlphaFoldDB" id="A0A653CMK3"/>
<sequence>MVTPYFSKLCHGHPCLLNAPYLNCRSKNRGTQTLNYLTTAYRLYFSMIVMLSIYDNNIGLVVVNTKTICC</sequence>
<name>A0A653CMK3_CALMS</name>
<organism evidence="2 3">
    <name type="scientific">Callosobruchus maculatus</name>
    <name type="common">Southern cowpea weevil</name>
    <name type="synonym">Pulse bruchid</name>
    <dbReference type="NCBI Taxonomy" id="64391"/>
    <lineage>
        <taxon>Eukaryota</taxon>
        <taxon>Metazoa</taxon>
        <taxon>Ecdysozoa</taxon>
        <taxon>Arthropoda</taxon>
        <taxon>Hexapoda</taxon>
        <taxon>Insecta</taxon>
        <taxon>Pterygota</taxon>
        <taxon>Neoptera</taxon>
        <taxon>Endopterygota</taxon>
        <taxon>Coleoptera</taxon>
        <taxon>Polyphaga</taxon>
        <taxon>Cucujiformia</taxon>
        <taxon>Chrysomeloidea</taxon>
        <taxon>Chrysomelidae</taxon>
        <taxon>Bruchinae</taxon>
        <taxon>Bruchini</taxon>
        <taxon>Callosobruchus</taxon>
    </lineage>
</organism>